<sequence length="95" mass="9550">MLKRPGRGLGICIADRTGPASRSTPAGSGGGGTGDAVVAEKPIIPSPQNGITSSGNRTARDQAPATETTSLGVIISDLSECSHDAMRGSSTDFHN</sequence>
<proteinExistence type="predicted"/>
<gene>
    <name evidence="2" type="ORF">DILT_LOCUS15834</name>
</gene>
<feature type="compositionally biased region" description="Polar residues" evidence="1">
    <location>
        <begin position="46"/>
        <end position="57"/>
    </location>
</feature>
<dbReference type="EMBL" id="UYRU01081340">
    <property type="protein sequence ID" value="VDN31806.1"/>
    <property type="molecule type" value="Genomic_DNA"/>
</dbReference>
<accession>A0A3P7QLG6</accession>
<name>A0A3P7QLG6_DIBLA</name>
<feature type="region of interest" description="Disordered" evidence="1">
    <location>
        <begin position="1"/>
        <end position="71"/>
    </location>
</feature>
<dbReference type="Proteomes" id="UP000281553">
    <property type="component" value="Unassembled WGS sequence"/>
</dbReference>
<organism evidence="2 3">
    <name type="scientific">Dibothriocephalus latus</name>
    <name type="common">Fish tapeworm</name>
    <name type="synonym">Diphyllobothrium latum</name>
    <dbReference type="NCBI Taxonomy" id="60516"/>
    <lineage>
        <taxon>Eukaryota</taxon>
        <taxon>Metazoa</taxon>
        <taxon>Spiralia</taxon>
        <taxon>Lophotrochozoa</taxon>
        <taxon>Platyhelminthes</taxon>
        <taxon>Cestoda</taxon>
        <taxon>Eucestoda</taxon>
        <taxon>Diphyllobothriidea</taxon>
        <taxon>Diphyllobothriidae</taxon>
        <taxon>Dibothriocephalus</taxon>
    </lineage>
</organism>
<reference evidence="2 3" key="1">
    <citation type="submission" date="2018-11" db="EMBL/GenBank/DDBJ databases">
        <authorList>
            <consortium name="Pathogen Informatics"/>
        </authorList>
    </citation>
    <scope>NUCLEOTIDE SEQUENCE [LARGE SCALE GENOMIC DNA]</scope>
</reference>
<protein>
    <submittedName>
        <fullName evidence="2">Uncharacterized protein</fullName>
    </submittedName>
</protein>
<dbReference type="AlphaFoldDB" id="A0A3P7QLG6"/>
<evidence type="ECO:0000313" key="2">
    <source>
        <dbReference type="EMBL" id="VDN31806.1"/>
    </source>
</evidence>
<keyword evidence="3" id="KW-1185">Reference proteome</keyword>
<evidence type="ECO:0000256" key="1">
    <source>
        <dbReference type="SAM" id="MobiDB-lite"/>
    </source>
</evidence>
<evidence type="ECO:0000313" key="3">
    <source>
        <dbReference type="Proteomes" id="UP000281553"/>
    </source>
</evidence>